<dbReference type="GO" id="GO:0055085">
    <property type="term" value="P:transmembrane transport"/>
    <property type="evidence" value="ECO:0007669"/>
    <property type="project" value="InterPro"/>
</dbReference>
<keyword evidence="2 7" id="KW-0813">Transport</keyword>
<dbReference type="GO" id="GO:0005886">
    <property type="term" value="C:plasma membrane"/>
    <property type="evidence" value="ECO:0007669"/>
    <property type="project" value="UniProtKB-SubCell"/>
</dbReference>
<reference evidence="9" key="1">
    <citation type="journal article" date="2014" name="Int. J. Syst. Evol. Microbiol.">
        <title>Complete genome sequence of Corynebacterium casei LMG S-19264T (=DSM 44701T), isolated from a smear-ripened cheese.</title>
        <authorList>
            <consortium name="US DOE Joint Genome Institute (JGI-PGF)"/>
            <person name="Walter F."/>
            <person name="Albersmeier A."/>
            <person name="Kalinowski J."/>
            <person name="Ruckert C."/>
        </authorList>
    </citation>
    <scope>NUCLEOTIDE SEQUENCE</scope>
    <source>
        <strain evidence="9">CGMCC 1.16012</strain>
    </source>
</reference>
<evidence type="ECO:0000256" key="5">
    <source>
        <dbReference type="ARBA" id="ARBA00022989"/>
    </source>
</evidence>
<dbReference type="AlphaFoldDB" id="A0A917AAE1"/>
<evidence type="ECO:0000256" key="7">
    <source>
        <dbReference type="RuleBase" id="RU363032"/>
    </source>
</evidence>
<sequence length="529" mass="56797">MPAIGREDWDLSAFRALFTWPGLPEAARLSLFTGLIATVLSLAITTLILASWHGTRIAHWVEAALSPLLAVPHAAAAFGLAFLIAPSGWISRALSPWLTGWERPPDLLITNDPNGLALIAGLVAKEVPFLLLMSLAALPQIHPRRCMIVAQTLGYGRVTGWMKTIFPQLYKRIRLPVYAVLAYSMSVVDMAMILGPNTPPTLSVQIVRWSSAPDLAQLLTASAGALLQAALVVAALALWRLAEHLARAPARRWIGTGVRSKHDLSLRVFALILAAAIAIALFGGLLGQLIWSLSGFWSFPEVLPDQLSLKTWSKQAPGMANPALTAVIIAGTATAMAVLLTIACLEAETRLGLYPGRKAMLLLYLPLLIPQVSFLPGLRVLLVQVGIGVHLWPVVLAHLVFVLPYVFLSLSDPYRAWDTRYTRAAATLGASPSRIFWQVRLPMLLAPILTAAAIGFAVSVAQYLPTLLVGGGRITTLTTEALALSSGGNRRIIGAYALAQTALVVVGFALAILVPRLVWSNRRGMKGLA</sequence>
<feature type="transmembrane region" description="Helical" evidence="7">
    <location>
        <begin position="323"/>
        <end position="347"/>
    </location>
</feature>
<evidence type="ECO:0000259" key="8">
    <source>
        <dbReference type="PROSITE" id="PS50928"/>
    </source>
</evidence>
<comment type="similarity">
    <text evidence="7">Belongs to the binding-protein-dependent transport system permease family.</text>
</comment>
<name>A0A917AAE1_9RHOB</name>
<dbReference type="InterPro" id="IPR035906">
    <property type="entry name" value="MetI-like_sf"/>
</dbReference>
<protein>
    <submittedName>
        <fullName evidence="9">ABC transporter permease</fullName>
    </submittedName>
</protein>
<feature type="domain" description="ABC transmembrane type-1" evidence="8">
    <location>
        <begin position="323"/>
        <end position="514"/>
    </location>
</feature>
<dbReference type="PANTHER" id="PTHR30183:SF6">
    <property type="entry name" value="INNER MEMBRANE ABC TRANSPORTER PERMEASE PROTEIN YNJC"/>
    <property type="match status" value="1"/>
</dbReference>
<dbReference type="PROSITE" id="PS50928">
    <property type="entry name" value="ABC_TM1"/>
    <property type="match status" value="2"/>
</dbReference>
<comment type="caution">
    <text evidence="9">The sequence shown here is derived from an EMBL/GenBank/DDBJ whole genome shotgun (WGS) entry which is preliminary data.</text>
</comment>
<evidence type="ECO:0000256" key="2">
    <source>
        <dbReference type="ARBA" id="ARBA00022448"/>
    </source>
</evidence>
<accession>A0A917AAE1</accession>
<feature type="domain" description="ABC transmembrane type-1" evidence="8">
    <location>
        <begin position="23"/>
        <end position="237"/>
    </location>
</feature>
<feature type="transmembrane region" description="Helical" evidence="7">
    <location>
        <begin position="390"/>
        <end position="410"/>
    </location>
</feature>
<keyword evidence="3" id="KW-1003">Cell membrane</keyword>
<keyword evidence="10" id="KW-1185">Reference proteome</keyword>
<gene>
    <name evidence="9" type="ORF">GCM10011517_03170</name>
</gene>
<dbReference type="InterPro" id="IPR000515">
    <property type="entry name" value="MetI-like"/>
</dbReference>
<feature type="transmembrane region" description="Helical" evidence="7">
    <location>
        <begin position="116"/>
        <end position="138"/>
    </location>
</feature>
<feature type="transmembrane region" description="Helical" evidence="7">
    <location>
        <begin position="215"/>
        <end position="242"/>
    </location>
</feature>
<feature type="transmembrane region" description="Helical" evidence="7">
    <location>
        <begin position="175"/>
        <end position="195"/>
    </location>
</feature>
<comment type="subcellular location">
    <subcellularLocation>
        <location evidence="1 7">Cell membrane</location>
        <topology evidence="1 7">Multi-pass membrane protein</topology>
    </subcellularLocation>
</comment>
<dbReference type="CDD" id="cd06261">
    <property type="entry name" value="TM_PBP2"/>
    <property type="match status" value="1"/>
</dbReference>
<feature type="transmembrane region" description="Helical" evidence="7">
    <location>
        <begin position="64"/>
        <end position="85"/>
    </location>
</feature>
<reference evidence="9" key="2">
    <citation type="submission" date="2020-09" db="EMBL/GenBank/DDBJ databases">
        <authorList>
            <person name="Sun Q."/>
            <person name="Zhou Y."/>
        </authorList>
    </citation>
    <scope>NUCLEOTIDE SEQUENCE</scope>
    <source>
        <strain evidence="9">CGMCC 1.16012</strain>
    </source>
</reference>
<feature type="transmembrane region" description="Helical" evidence="7">
    <location>
        <begin position="444"/>
        <end position="464"/>
    </location>
</feature>
<dbReference type="Pfam" id="PF00528">
    <property type="entry name" value="BPD_transp_1"/>
    <property type="match status" value="1"/>
</dbReference>
<evidence type="ECO:0000256" key="3">
    <source>
        <dbReference type="ARBA" id="ARBA00022475"/>
    </source>
</evidence>
<proteinExistence type="inferred from homology"/>
<keyword evidence="5 7" id="KW-1133">Transmembrane helix</keyword>
<evidence type="ECO:0000256" key="6">
    <source>
        <dbReference type="ARBA" id="ARBA00023136"/>
    </source>
</evidence>
<feature type="transmembrane region" description="Helical" evidence="7">
    <location>
        <begin position="359"/>
        <end position="378"/>
    </location>
</feature>
<dbReference type="EMBL" id="BMKN01000001">
    <property type="protein sequence ID" value="GGE38753.1"/>
    <property type="molecule type" value="Genomic_DNA"/>
</dbReference>
<evidence type="ECO:0000313" key="9">
    <source>
        <dbReference type="EMBL" id="GGE38753.1"/>
    </source>
</evidence>
<feature type="transmembrane region" description="Helical" evidence="7">
    <location>
        <begin position="29"/>
        <end position="52"/>
    </location>
</feature>
<dbReference type="Gene3D" id="1.10.3720.10">
    <property type="entry name" value="MetI-like"/>
    <property type="match status" value="2"/>
</dbReference>
<feature type="transmembrane region" description="Helical" evidence="7">
    <location>
        <begin position="268"/>
        <end position="291"/>
    </location>
</feature>
<dbReference type="PANTHER" id="PTHR30183">
    <property type="entry name" value="MOLYBDENUM TRANSPORT SYSTEM PERMEASE PROTEIN MODB"/>
    <property type="match status" value="1"/>
</dbReference>
<feature type="transmembrane region" description="Helical" evidence="7">
    <location>
        <begin position="493"/>
        <end position="519"/>
    </location>
</feature>
<organism evidence="9 10">
    <name type="scientific">Actibacterium pelagium</name>
    <dbReference type="NCBI Taxonomy" id="2029103"/>
    <lineage>
        <taxon>Bacteria</taxon>
        <taxon>Pseudomonadati</taxon>
        <taxon>Pseudomonadota</taxon>
        <taxon>Alphaproteobacteria</taxon>
        <taxon>Rhodobacterales</taxon>
        <taxon>Roseobacteraceae</taxon>
        <taxon>Actibacterium</taxon>
    </lineage>
</organism>
<dbReference type="SUPFAM" id="SSF161098">
    <property type="entry name" value="MetI-like"/>
    <property type="match status" value="2"/>
</dbReference>
<keyword evidence="6 7" id="KW-0472">Membrane</keyword>
<keyword evidence="4 7" id="KW-0812">Transmembrane</keyword>
<evidence type="ECO:0000256" key="4">
    <source>
        <dbReference type="ARBA" id="ARBA00022692"/>
    </source>
</evidence>
<dbReference type="Proteomes" id="UP000606730">
    <property type="component" value="Unassembled WGS sequence"/>
</dbReference>
<evidence type="ECO:0000313" key="10">
    <source>
        <dbReference type="Proteomes" id="UP000606730"/>
    </source>
</evidence>
<evidence type="ECO:0000256" key="1">
    <source>
        <dbReference type="ARBA" id="ARBA00004651"/>
    </source>
</evidence>